<dbReference type="InterPro" id="IPR017871">
    <property type="entry name" value="ABC_transporter-like_CS"/>
</dbReference>
<dbReference type="GO" id="GO:0005524">
    <property type="term" value="F:ATP binding"/>
    <property type="evidence" value="ECO:0007669"/>
    <property type="project" value="UniProtKB-KW"/>
</dbReference>
<feature type="transmembrane region" description="Helical" evidence="9">
    <location>
        <begin position="231"/>
        <end position="248"/>
    </location>
</feature>
<evidence type="ECO:0000256" key="6">
    <source>
        <dbReference type="ARBA" id="ARBA00022840"/>
    </source>
</evidence>
<evidence type="ECO:0000256" key="3">
    <source>
        <dbReference type="ARBA" id="ARBA00022475"/>
    </source>
</evidence>
<dbReference type="Gene3D" id="1.20.1560.10">
    <property type="entry name" value="ABC transporter type 1, transmembrane domain"/>
    <property type="match status" value="1"/>
</dbReference>
<dbReference type="InterPro" id="IPR036640">
    <property type="entry name" value="ABC1_TM_sf"/>
</dbReference>
<evidence type="ECO:0000256" key="1">
    <source>
        <dbReference type="ARBA" id="ARBA00004651"/>
    </source>
</evidence>
<evidence type="ECO:0000256" key="4">
    <source>
        <dbReference type="ARBA" id="ARBA00022692"/>
    </source>
</evidence>
<dbReference type="AlphaFoldDB" id="A0A937W076"/>
<dbReference type="FunFam" id="3.40.50.300:FF:000221">
    <property type="entry name" value="Multidrug ABC transporter ATP-binding protein"/>
    <property type="match status" value="1"/>
</dbReference>
<dbReference type="InterPro" id="IPR003439">
    <property type="entry name" value="ABC_transporter-like_ATP-bd"/>
</dbReference>
<dbReference type="InterPro" id="IPR027417">
    <property type="entry name" value="P-loop_NTPase"/>
</dbReference>
<dbReference type="PANTHER" id="PTHR43394:SF1">
    <property type="entry name" value="ATP-BINDING CASSETTE SUB-FAMILY B MEMBER 10, MITOCHONDRIAL"/>
    <property type="match status" value="1"/>
</dbReference>
<feature type="transmembrane region" description="Helical" evidence="9">
    <location>
        <begin position="205"/>
        <end position="225"/>
    </location>
</feature>
<dbReference type="SUPFAM" id="SSF52540">
    <property type="entry name" value="P-loop containing nucleoside triphosphate hydrolases"/>
    <property type="match status" value="1"/>
</dbReference>
<keyword evidence="6 12" id="KW-0067">ATP-binding</keyword>
<dbReference type="Gene3D" id="3.40.50.300">
    <property type="entry name" value="P-loop containing nucleotide triphosphate hydrolases"/>
    <property type="match status" value="1"/>
</dbReference>
<evidence type="ECO:0000256" key="9">
    <source>
        <dbReference type="SAM" id="Phobius"/>
    </source>
</evidence>
<dbReference type="InterPro" id="IPR039421">
    <property type="entry name" value="Type_1_exporter"/>
</dbReference>
<dbReference type="PROSITE" id="PS50893">
    <property type="entry name" value="ABC_TRANSPORTER_2"/>
    <property type="match status" value="1"/>
</dbReference>
<feature type="transmembrane region" description="Helical" evidence="9">
    <location>
        <begin position="119"/>
        <end position="139"/>
    </location>
</feature>
<comment type="subcellular location">
    <subcellularLocation>
        <location evidence="1">Cell membrane</location>
        <topology evidence="1">Multi-pass membrane protein</topology>
    </subcellularLocation>
</comment>
<dbReference type="SMART" id="SM00382">
    <property type="entry name" value="AAA"/>
    <property type="match status" value="1"/>
</dbReference>
<feature type="transmembrane region" description="Helical" evidence="9">
    <location>
        <begin position="314"/>
        <end position="334"/>
    </location>
</feature>
<keyword evidence="5" id="KW-0547">Nucleotide-binding</keyword>
<evidence type="ECO:0000259" key="10">
    <source>
        <dbReference type="PROSITE" id="PS50893"/>
    </source>
</evidence>
<dbReference type="PROSITE" id="PS00211">
    <property type="entry name" value="ABC_TRANSPORTER_1"/>
    <property type="match status" value="1"/>
</dbReference>
<keyword evidence="7 9" id="KW-1133">Transmembrane helix</keyword>
<evidence type="ECO:0000256" key="5">
    <source>
        <dbReference type="ARBA" id="ARBA00022741"/>
    </source>
</evidence>
<protein>
    <submittedName>
        <fullName evidence="12">ABC transporter ATP-binding protein</fullName>
    </submittedName>
</protein>
<dbReference type="GO" id="GO:0090374">
    <property type="term" value="P:oligopeptide export from mitochondrion"/>
    <property type="evidence" value="ECO:0007669"/>
    <property type="project" value="TreeGrafter"/>
</dbReference>
<proteinExistence type="predicted"/>
<dbReference type="EMBL" id="VGLS01000288">
    <property type="protein sequence ID" value="MBM3224267.1"/>
    <property type="molecule type" value="Genomic_DNA"/>
</dbReference>
<evidence type="ECO:0000256" key="7">
    <source>
        <dbReference type="ARBA" id="ARBA00022989"/>
    </source>
</evidence>
<dbReference type="CDD" id="cd18542">
    <property type="entry name" value="ABC_6TM_YknU_like"/>
    <property type="match status" value="1"/>
</dbReference>
<dbReference type="GO" id="GO:0005886">
    <property type="term" value="C:plasma membrane"/>
    <property type="evidence" value="ECO:0007669"/>
    <property type="project" value="UniProtKB-SubCell"/>
</dbReference>
<keyword evidence="3" id="KW-1003">Cell membrane</keyword>
<feature type="domain" description="ABC transporter" evidence="10">
    <location>
        <begin position="406"/>
        <end position="640"/>
    </location>
</feature>
<dbReference type="InterPro" id="IPR011527">
    <property type="entry name" value="ABC1_TM_dom"/>
</dbReference>
<keyword evidence="4 9" id="KW-0812">Transmembrane</keyword>
<name>A0A937W076_UNCTE</name>
<dbReference type="GO" id="GO:0015421">
    <property type="term" value="F:ABC-type oligopeptide transporter activity"/>
    <property type="evidence" value="ECO:0007669"/>
    <property type="project" value="TreeGrafter"/>
</dbReference>
<keyword evidence="2" id="KW-0813">Transport</keyword>
<feature type="domain" description="ABC transmembrane type-1" evidence="11">
    <location>
        <begin position="86"/>
        <end position="372"/>
    </location>
</feature>
<dbReference type="GO" id="GO:0016887">
    <property type="term" value="F:ATP hydrolysis activity"/>
    <property type="evidence" value="ECO:0007669"/>
    <property type="project" value="InterPro"/>
</dbReference>
<evidence type="ECO:0000256" key="2">
    <source>
        <dbReference type="ARBA" id="ARBA00022448"/>
    </source>
</evidence>
<dbReference type="PANTHER" id="PTHR43394">
    <property type="entry name" value="ATP-DEPENDENT PERMEASE MDL1, MITOCHONDRIAL"/>
    <property type="match status" value="1"/>
</dbReference>
<evidence type="ECO:0000256" key="8">
    <source>
        <dbReference type="ARBA" id="ARBA00023136"/>
    </source>
</evidence>
<comment type="caution">
    <text evidence="12">The sequence shown here is derived from an EMBL/GenBank/DDBJ whole genome shotgun (WGS) entry which is preliminary data.</text>
</comment>
<evidence type="ECO:0000313" key="13">
    <source>
        <dbReference type="Proteomes" id="UP000712673"/>
    </source>
</evidence>
<dbReference type="SUPFAM" id="SSF90123">
    <property type="entry name" value="ABC transporter transmembrane region"/>
    <property type="match status" value="1"/>
</dbReference>
<dbReference type="PROSITE" id="PS50929">
    <property type="entry name" value="ABC_TM1F"/>
    <property type="match status" value="1"/>
</dbReference>
<feature type="transmembrane region" description="Helical" evidence="9">
    <location>
        <begin position="79"/>
        <end position="99"/>
    </location>
</feature>
<sequence>MYALPRHSILHLTLFLSAWQVPCYLEYLLRDLVGLDHATSLRYSAYNDVHTLPDQDLNTTMHILLRITKMAWRYRVRLVLAYGSFFAAIGFALLVPRLFGTSIDRLVKFDPLDGRVIPLEVDTTTLVLMALALLGASLLRGCADLARTYTTDSLSQKVAYDLRNLLYDKLQHMSFAYHDSEHTGNLMSKATADVEQVRRFVNLGLVRSLDVIIRLAAITTILSFLNWKLALISLAFMPFSILQSTLTLRKLRAMWLHVQEIMGELVTILQENLVGIHVVKAFAAETYEQQKYARKAEILREEYFRSERRQETNGVWMSLYFTMTVGVILWFGGWEVLQGHLTAGGLTQFVLYMNQLSFPIRQAARIIDSLSRAISSGERLFDVLDAESPVIEKPLAKAMGRPQGHVRFEDVSFSYDARIPALQHVTLEATPGQITAILGAPGSGKSTIVHLLPRFYDVTAGRITIDNVDIREFTLESLRRNVGIVQQDVYLFSATIRDNIAYGATHASFEDVVQAAKIAQLHDQIMRLPEGYDTWVGERGVTLSGGQRQRLSIARTILLNPPILILDDSTSSVDVETERRIHQAMLAVMQGRTTFVIAHRLSTVREADLIVVLQDGKIVEQGTHQALIARRGIYQDIYEMQLRPQEEERTDMAVLREPEGA</sequence>
<reference evidence="12" key="1">
    <citation type="submission" date="2019-03" db="EMBL/GenBank/DDBJ databases">
        <title>Lake Tanganyika Metagenome-Assembled Genomes (MAGs).</title>
        <authorList>
            <person name="Tran P."/>
        </authorList>
    </citation>
    <scope>NUCLEOTIDE SEQUENCE</scope>
    <source>
        <strain evidence="12">K_DeepCast_65m_m2_066</strain>
    </source>
</reference>
<evidence type="ECO:0000313" key="12">
    <source>
        <dbReference type="EMBL" id="MBM3224267.1"/>
    </source>
</evidence>
<dbReference type="InterPro" id="IPR003593">
    <property type="entry name" value="AAA+_ATPase"/>
</dbReference>
<dbReference type="Pfam" id="PF00664">
    <property type="entry name" value="ABC_membrane"/>
    <property type="match status" value="1"/>
</dbReference>
<keyword evidence="8 9" id="KW-0472">Membrane</keyword>
<dbReference type="Proteomes" id="UP000712673">
    <property type="component" value="Unassembled WGS sequence"/>
</dbReference>
<organism evidence="12 13">
    <name type="scientific">Tectimicrobiota bacterium</name>
    <dbReference type="NCBI Taxonomy" id="2528274"/>
    <lineage>
        <taxon>Bacteria</taxon>
        <taxon>Pseudomonadati</taxon>
        <taxon>Nitrospinota/Tectimicrobiota group</taxon>
        <taxon>Candidatus Tectimicrobiota</taxon>
    </lineage>
</organism>
<dbReference type="Pfam" id="PF00005">
    <property type="entry name" value="ABC_tran"/>
    <property type="match status" value="1"/>
</dbReference>
<evidence type="ECO:0000259" key="11">
    <source>
        <dbReference type="PROSITE" id="PS50929"/>
    </source>
</evidence>
<gene>
    <name evidence="12" type="ORF">FJZ47_10740</name>
</gene>
<accession>A0A937W076</accession>